<dbReference type="Proteomes" id="UP000045782">
    <property type="component" value="Unassembled WGS sequence"/>
</dbReference>
<dbReference type="InterPro" id="IPR036291">
    <property type="entry name" value="NAD(P)-bd_dom_sf"/>
</dbReference>
<dbReference type="FunFam" id="3.40.50.720:FF:000084">
    <property type="entry name" value="Short-chain dehydrogenase reductase"/>
    <property type="match status" value="1"/>
</dbReference>
<dbReference type="PANTHER" id="PTHR43391:SF12">
    <property type="entry name" value="OXIDOREDUCTASE EPHD-RELATED"/>
    <property type="match status" value="1"/>
</dbReference>
<dbReference type="EMBL" id="CSWP01000016">
    <property type="protein sequence ID" value="CPV73942.1"/>
    <property type="molecule type" value="Genomic_DNA"/>
</dbReference>
<dbReference type="CDD" id="cd05233">
    <property type="entry name" value="SDR_c"/>
    <property type="match status" value="1"/>
</dbReference>
<reference evidence="4 5" key="1">
    <citation type="submission" date="2015-03" db="EMBL/GenBank/DDBJ databases">
        <authorList>
            <person name="Murphy D."/>
        </authorList>
    </citation>
    <scope>NUCLEOTIDE SEQUENCE [LARGE SCALE GENOMIC DNA]</scope>
    <source>
        <strain evidence="4 5">PAP088</strain>
    </source>
</reference>
<protein>
    <submittedName>
        <fullName evidence="4">Probable oxidoreductase EphD</fullName>
        <ecNumber evidence="4">1.1.1.304</ecNumber>
    </submittedName>
</protein>
<dbReference type="PRINTS" id="PR00081">
    <property type="entry name" value="GDHRDH"/>
</dbReference>
<dbReference type="PRINTS" id="PR00080">
    <property type="entry name" value="SDRFAMILY"/>
</dbReference>
<organism evidence="4 5">
    <name type="scientific">Mycobacteroides abscessus</name>
    <dbReference type="NCBI Taxonomy" id="36809"/>
    <lineage>
        <taxon>Bacteria</taxon>
        <taxon>Bacillati</taxon>
        <taxon>Actinomycetota</taxon>
        <taxon>Actinomycetes</taxon>
        <taxon>Mycobacteriales</taxon>
        <taxon>Mycobacteriaceae</taxon>
        <taxon>Mycobacteroides</taxon>
    </lineage>
</organism>
<comment type="similarity">
    <text evidence="1 3">Belongs to the short-chain dehydrogenases/reductases (SDR) family.</text>
</comment>
<dbReference type="AlphaFoldDB" id="A0A0U0ZWI2"/>
<name>A0A0U0ZWI2_9MYCO</name>
<keyword evidence="2 4" id="KW-0560">Oxidoreductase</keyword>
<dbReference type="EC" id="1.1.1.304" evidence="4"/>
<accession>A0A0U0ZWI2</accession>
<evidence type="ECO:0000256" key="3">
    <source>
        <dbReference type="RuleBase" id="RU000363"/>
    </source>
</evidence>
<gene>
    <name evidence="4" type="primary">budC_4</name>
    <name evidence="4" type="ORF">ERS075579_05374</name>
</gene>
<dbReference type="SUPFAM" id="SSF51735">
    <property type="entry name" value="NAD(P)-binding Rossmann-fold domains"/>
    <property type="match status" value="1"/>
</dbReference>
<evidence type="ECO:0000313" key="5">
    <source>
        <dbReference type="Proteomes" id="UP000045782"/>
    </source>
</evidence>
<dbReference type="Pfam" id="PF00106">
    <property type="entry name" value="adh_short"/>
    <property type="match status" value="1"/>
</dbReference>
<evidence type="ECO:0000313" key="4">
    <source>
        <dbReference type="EMBL" id="CPV73942.1"/>
    </source>
</evidence>
<dbReference type="RefSeq" id="WP_005064899.1">
    <property type="nucleotide sequence ID" value="NZ_AP022621.1"/>
</dbReference>
<dbReference type="PROSITE" id="PS00061">
    <property type="entry name" value="ADH_SHORT"/>
    <property type="match status" value="1"/>
</dbReference>
<dbReference type="Gene3D" id="3.40.50.720">
    <property type="entry name" value="NAD(P)-binding Rossmann-like Domain"/>
    <property type="match status" value="1"/>
</dbReference>
<proteinExistence type="inferred from homology"/>
<dbReference type="InterPro" id="IPR002347">
    <property type="entry name" value="SDR_fam"/>
</dbReference>
<evidence type="ECO:0000256" key="1">
    <source>
        <dbReference type="ARBA" id="ARBA00006484"/>
    </source>
</evidence>
<evidence type="ECO:0000256" key="2">
    <source>
        <dbReference type="ARBA" id="ARBA00023002"/>
    </source>
</evidence>
<dbReference type="PANTHER" id="PTHR43391">
    <property type="entry name" value="RETINOL DEHYDROGENASE-RELATED"/>
    <property type="match status" value="1"/>
</dbReference>
<sequence length="321" mass="34735">MRLLPAPKPGLVVVTGAGSGIGRAIAIQFAKGGAEVVASDVDLTTAQETAQIIHGKGHRAVAFQLDVTDPAAWERFAEQVRAEYGVPDVLVNNAGIMVGGRFFDLEQEHWEKQFRVNVFGVAYGGRVFGKQMAERGRGGQIVNIASAGAITPTPLFPAYSASKAAVKMLSECMRMELGPKGIGVSAVCPGFINTNIGVNATVAGLDVRDDVRERANNMMRAFQSSAPMRVLDQLIGPPQVARAAVRAARYNFAVAPVRPEAWLGYFLSRLLPGLNRHFMYPIPYWLGLDIDALMPRLQRLIDNVAERTPTPRLAETEQSPV</sequence>
<dbReference type="GO" id="GO:0052588">
    <property type="term" value="F:diacetyl reductase ((S)-acetoin forming) (NAD+) activity"/>
    <property type="evidence" value="ECO:0007669"/>
    <property type="project" value="UniProtKB-EC"/>
</dbReference>
<dbReference type="InterPro" id="IPR020904">
    <property type="entry name" value="Sc_DH/Rdtase_CS"/>
</dbReference>